<dbReference type="Gene3D" id="3.90.470.20">
    <property type="entry name" value="4'-phosphopantetheinyl transferase domain"/>
    <property type="match status" value="1"/>
</dbReference>
<dbReference type="InterPro" id="IPR008278">
    <property type="entry name" value="4-PPantetheinyl_Trfase_dom"/>
</dbReference>
<name>A0ABX7ITE9_9GAMM</name>
<keyword evidence="15" id="KW-1185">Reference proteome</keyword>
<comment type="pathway">
    <text evidence="2">Siderophore biosynthesis; enterobactin biosynthesis.</text>
</comment>
<evidence type="ECO:0000256" key="1">
    <source>
        <dbReference type="ARBA" id="ARBA00003937"/>
    </source>
</evidence>
<protein>
    <recommendedName>
        <fullName evidence="5">Enterobactin synthase component D</fullName>
    </recommendedName>
    <alternativeName>
        <fullName evidence="8">4'-phosphopantetheinyl transferase EntD</fullName>
    </alternativeName>
    <alternativeName>
        <fullName evidence="9">Enterochelin synthase D</fullName>
    </alternativeName>
</protein>
<dbReference type="PANTHER" id="PTHR38096">
    <property type="entry name" value="ENTEROBACTIN SYNTHASE COMPONENT D"/>
    <property type="match status" value="1"/>
</dbReference>
<dbReference type="SUPFAM" id="SSF56214">
    <property type="entry name" value="4'-phosphopantetheinyl transferase"/>
    <property type="match status" value="1"/>
</dbReference>
<dbReference type="RefSeq" id="WP_205115201.1">
    <property type="nucleotide sequence ID" value="NZ_CP070273.1"/>
</dbReference>
<dbReference type="PANTHER" id="PTHR38096:SF1">
    <property type="entry name" value="ENTEROBACTIN SYNTHASE COMPONENT D"/>
    <property type="match status" value="1"/>
</dbReference>
<evidence type="ECO:0000256" key="5">
    <source>
        <dbReference type="ARBA" id="ARBA00019087"/>
    </source>
</evidence>
<evidence type="ECO:0000256" key="10">
    <source>
        <dbReference type="ARBA" id="ARBA00049176"/>
    </source>
</evidence>
<evidence type="ECO:0000256" key="9">
    <source>
        <dbReference type="ARBA" id="ARBA00031996"/>
    </source>
</evidence>
<comment type="similarity">
    <text evidence="3">Belongs to the P-Pant transferase superfamily. EntD family.</text>
</comment>
<evidence type="ECO:0000256" key="4">
    <source>
        <dbReference type="ARBA" id="ARBA00011503"/>
    </source>
</evidence>
<comment type="function">
    <text evidence="1">Involved in the biosynthesis of the siderophore enterobactin (enterochelin), which is a macrocyclic trimeric lactone of N-(2,3-dihydroxybenzoyl)-serine. The serine trilactone serves as a scaffolding for the three catechol functionalities that provide hexadentate coordination for the tightly ligated iron(2+) atoms. Plays an essential role in the assembly of the enterobactin by catalyzing the transfer of the 4'-phosphopantetheine (Ppant) moiety from coenzyme A to the apo-domains of both EntB (ArCP domain) and EntF (PCP domain) to yield their holo-forms which make them competent for the activation of 2,3-dihydroxybenzoate (DHB) and L-serine, respectively.</text>
</comment>
<feature type="domain" description="4'-phosphopantetheinyl transferase" evidence="12">
    <location>
        <begin position="120"/>
        <end position="210"/>
    </location>
</feature>
<evidence type="ECO:0000259" key="13">
    <source>
        <dbReference type="Pfam" id="PF17837"/>
    </source>
</evidence>
<evidence type="ECO:0000256" key="3">
    <source>
        <dbReference type="ARBA" id="ARBA00008342"/>
    </source>
</evidence>
<evidence type="ECO:0000256" key="11">
    <source>
        <dbReference type="ARBA" id="ARBA00049191"/>
    </source>
</evidence>
<dbReference type="Pfam" id="PF17837">
    <property type="entry name" value="4PPT_N"/>
    <property type="match status" value="1"/>
</dbReference>
<evidence type="ECO:0000313" key="15">
    <source>
        <dbReference type="Proteomes" id="UP000644167"/>
    </source>
</evidence>
<reference evidence="14 15" key="1">
    <citation type="submission" date="2021-02" db="EMBL/GenBank/DDBJ databases">
        <title>The genome of Marinomonas foliarum JZW.</title>
        <authorList>
            <person name="Sun M."/>
        </authorList>
    </citation>
    <scope>NUCLEOTIDE SEQUENCE [LARGE SCALE GENOMIC DNA]</scope>
    <source>
        <strain evidence="14 15">JZW</strain>
    </source>
</reference>
<keyword evidence="7" id="KW-0259">Enterobactin biosynthesis</keyword>
<dbReference type="Proteomes" id="UP000644167">
    <property type="component" value="Chromosome"/>
</dbReference>
<sequence length="232" mass="25991">MDVKVSGYSQTQILLPRSHVLHVSHFVFKEGSLVATDYEASVAKPSGYNNWRNKRKETFLAGRLAVRHAQGCLNVPLEDIAKAEDGAPIWPNEYTGSISHTDNQAVAVLFRSSQIGIQYIGIDLEPFGNAEMLNVTDSIGLQCEFEILISAGVKKELSVLLLFSLKESVYKALYPMVGEFFDFRDVELTSCEGGEYFEFQVKRQLSQKVSLGFVLHGGYKEQEGYLLTWAYC</sequence>
<evidence type="ECO:0000256" key="2">
    <source>
        <dbReference type="ARBA" id="ARBA00004993"/>
    </source>
</evidence>
<dbReference type="Pfam" id="PF01648">
    <property type="entry name" value="ACPS"/>
    <property type="match status" value="1"/>
</dbReference>
<dbReference type="InterPro" id="IPR003542">
    <property type="entry name" value="Enbac_synth_compD-like"/>
</dbReference>
<comment type="subunit">
    <text evidence="4">EntB, EntD, EntE, and EntF form a multienzyme complex called enterobactin synthase.</text>
</comment>
<dbReference type="GO" id="GO:0016740">
    <property type="term" value="F:transferase activity"/>
    <property type="evidence" value="ECO:0007669"/>
    <property type="project" value="UniProtKB-KW"/>
</dbReference>
<dbReference type="EMBL" id="CP070273">
    <property type="protein sequence ID" value="QRV24524.1"/>
    <property type="molecule type" value="Genomic_DNA"/>
</dbReference>
<gene>
    <name evidence="14" type="ORF">JSY38_03030</name>
</gene>
<organism evidence="14 15">
    <name type="scientific">Marinomonas foliarum</name>
    <dbReference type="NCBI Taxonomy" id="491950"/>
    <lineage>
        <taxon>Bacteria</taxon>
        <taxon>Pseudomonadati</taxon>
        <taxon>Pseudomonadota</taxon>
        <taxon>Gammaproteobacteria</taxon>
        <taxon>Oceanospirillales</taxon>
        <taxon>Oceanospirillaceae</taxon>
        <taxon>Marinomonas</taxon>
    </lineage>
</organism>
<keyword evidence="6 14" id="KW-0808">Transferase</keyword>
<proteinExistence type="inferred from homology"/>
<evidence type="ECO:0000256" key="8">
    <source>
        <dbReference type="ARBA" id="ARBA00029894"/>
    </source>
</evidence>
<dbReference type="InterPro" id="IPR037143">
    <property type="entry name" value="4-PPantetheinyl_Trfase_dom_sf"/>
</dbReference>
<evidence type="ECO:0000313" key="14">
    <source>
        <dbReference type="EMBL" id="QRV24524.1"/>
    </source>
</evidence>
<evidence type="ECO:0000256" key="6">
    <source>
        <dbReference type="ARBA" id="ARBA00022679"/>
    </source>
</evidence>
<dbReference type="InterPro" id="IPR041354">
    <property type="entry name" value="4PPT_N"/>
</dbReference>
<feature type="domain" description="4'-phosphopantetheinyl transferase N-terminal" evidence="13">
    <location>
        <begin position="53"/>
        <end position="108"/>
    </location>
</feature>
<evidence type="ECO:0000259" key="12">
    <source>
        <dbReference type="Pfam" id="PF01648"/>
    </source>
</evidence>
<accession>A0ABX7ITE9</accession>
<comment type="catalytic activity">
    <reaction evidence="11">
        <text>apo-[peptidyl-carrier protein] + CoA = holo-[peptidyl-carrier protein] + adenosine 3',5'-bisphosphate + H(+)</text>
        <dbReference type="Rhea" id="RHEA:46228"/>
        <dbReference type="Rhea" id="RHEA-COMP:11479"/>
        <dbReference type="Rhea" id="RHEA-COMP:11480"/>
        <dbReference type="ChEBI" id="CHEBI:15378"/>
        <dbReference type="ChEBI" id="CHEBI:29999"/>
        <dbReference type="ChEBI" id="CHEBI:57287"/>
        <dbReference type="ChEBI" id="CHEBI:58343"/>
        <dbReference type="ChEBI" id="CHEBI:64479"/>
    </reaction>
</comment>
<evidence type="ECO:0000256" key="7">
    <source>
        <dbReference type="ARBA" id="ARBA00023191"/>
    </source>
</evidence>
<comment type="catalytic activity">
    <reaction evidence="10">
        <text>apo-[aryl-carrier protein] + CoA = holo-[aryl-carrier protein] + adenosine 3',5'-bisphosphate + H(+)</text>
        <dbReference type="Rhea" id="RHEA:48404"/>
        <dbReference type="Rhea" id="RHEA-COMP:15903"/>
        <dbReference type="Rhea" id="RHEA-COMP:17557"/>
        <dbReference type="ChEBI" id="CHEBI:15378"/>
        <dbReference type="ChEBI" id="CHEBI:29999"/>
        <dbReference type="ChEBI" id="CHEBI:57287"/>
        <dbReference type="ChEBI" id="CHEBI:58343"/>
        <dbReference type="ChEBI" id="CHEBI:64479"/>
    </reaction>
</comment>
<dbReference type="PRINTS" id="PR01399">
    <property type="entry name" value="ENTSNTHTASED"/>
</dbReference>